<protein>
    <recommendedName>
        <fullName evidence="4">DRBM domain-containing protein</fullName>
    </recommendedName>
</protein>
<reference evidence="2" key="1">
    <citation type="submission" date="2021-10" db="EMBL/GenBank/DDBJ databases">
        <authorList>
            <person name="Piombo E."/>
        </authorList>
    </citation>
    <scope>NUCLEOTIDE SEQUENCE</scope>
</reference>
<dbReference type="OrthoDB" id="5222339at2759"/>
<evidence type="ECO:0000256" key="1">
    <source>
        <dbReference type="SAM" id="MobiDB-lite"/>
    </source>
</evidence>
<dbReference type="EMBL" id="CABFNQ020000725">
    <property type="protein sequence ID" value="CAH0026835.1"/>
    <property type="molecule type" value="Genomic_DNA"/>
</dbReference>
<gene>
    <name evidence="2" type="ORF">CRHIZ90672A_00002937</name>
</gene>
<dbReference type="CDD" id="cd00048">
    <property type="entry name" value="DSRM_SF"/>
    <property type="match status" value="1"/>
</dbReference>
<sequence length="315" mass="34897">MARTPAAPWDQLRRWIDQQEAWEKKTDQAVKLNPRQLAAINELVSAVSEPEIGNENYLSLLNCALQAKQLPIHLHWQDEEVAQPGPEGTSNSILWRSVCTVQGHGKFPRTGHGYSHNNKPCFPNKKKARQFAAKQALSAVRGTSASSSYNESSAGGPSPPLSRSSSMGNLSGAASPVPEAQEMRASSHAGLKRVKVEDACDSTPAFTYENAGPPSSPSSRSEKDKENEKRILWLTGRLNLEHPEYKIEWNGSTQLFRGRLRLKPGYKGVDVGSVENMPNHLAAKKKLNELLLAWLEKENKEREETLDLLHGRGLH</sequence>
<proteinExistence type="predicted"/>
<name>A0A9N9VR25_9HYPO</name>
<feature type="region of interest" description="Disordered" evidence="1">
    <location>
        <begin position="142"/>
        <end position="227"/>
    </location>
</feature>
<evidence type="ECO:0000313" key="3">
    <source>
        <dbReference type="Proteomes" id="UP000696573"/>
    </source>
</evidence>
<evidence type="ECO:0008006" key="4">
    <source>
        <dbReference type="Google" id="ProtNLM"/>
    </source>
</evidence>
<evidence type="ECO:0000313" key="2">
    <source>
        <dbReference type="EMBL" id="CAH0026835.1"/>
    </source>
</evidence>
<dbReference type="Proteomes" id="UP000696573">
    <property type="component" value="Unassembled WGS sequence"/>
</dbReference>
<feature type="compositionally biased region" description="Low complexity" evidence="1">
    <location>
        <begin position="144"/>
        <end position="168"/>
    </location>
</feature>
<dbReference type="AlphaFoldDB" id="A0A9N9VR25"/>
<comment type="caution">
    <text evidence="2">The sequence shown here is derived from an EMBL/GenBank/DDBJ whole genome shotgun (WGS) entry which is preliminary data.</text>
</comment>
<accession>A0A9N9VR25</accession>
<organism evidence="2 3">
    <name type="scientific">Clonostachys rhizophaga</name>
    <dbReference type="NCBI Taxonomy" id="160324"/>
    <lineage>
        <taxon>Eukaryota</taxon>
        <taxon>Fungi</taxon>
        <taxon>Dikarya</taxon>
        <taxon>Ascomycota</taxon>
        <taxon>Pezizomycotina</taxon>
        <taxon>Sordariomycetes</taxon>
        <taxon>Hypocreomycetidae</taxon>
        <taxon>Hypocreales</taxon>
        <taxon>Bionectriaceae</taxon>
        <taxon>Clonostachys</taxon>
    </lineage>
</organism>
<keyword evidence="3" id="KW-1185">Reference proteome</keyword>
<dbReference type="Gene3D" id="3.30.160.20">
    <property type="match status" value="1"/>
</dbReference>